<evidence type="ECO:0000313" key="17">
    <source>
        <dbReference type="EMBL" id="GBL85882.1"/>
    </source>
</evidence>
<comment type="subcellular location">
    <subcellularLocation>
        <location evidence="1 14">Nucleus</location>
    </subcellularLocation>
</comment>
<feature type="compositionally biased region" description="Basic and acidic residues" evidence="15">
    <location>
        <begin position="76"/>
        <end position="98"/>
    </location>
</feature>
<dbReference type="OrthoDB" id="425950at2759"/>
<dbReference type="InterPro" id="IPR003347">
    <property type="entry name" value="JmjC_dom"/>
</dbReference>
<evidence type="ECO:0000256" key="8">
    <source>
        <dbReference type="ARBA" id="ARBA00023004"/>
    </source>
</evidence>
<dbReference type="SUPFAM" id="SSF51197">
    <property type="entry name" value="Clavaminate synthase-like"/>
    <property type="match status" value="1"/>
</dbReference>
<evidence type="ECO:0000256" key="13">
    <source>
        <dbReference type="ARBA" id="ARBA00047915"/>
    </source>
</evidence>
<dbReference type="GO" id="GO:0140680">
    <property type="term" value="F:histone H3K36me/H3K36me2 demethylase activity"/>
    <property type="evidence" value="ECO:0007669"/>
    <property type="project" value="UniProtKB-EC"/>
</dbReference>
<evidence type="ECO:0000256" key="10">
    <source>
        <dbReference type="ARBA" id="ARBA00023163"/>
    </source>
</evidence>
<evidence type="ECO:0000256" key="15">
    <source>
        <dbReference type="SAM" id="MobiDB-lite"/>
    </source>
</evidence>
<dbReference type="PANTHER" id="PTHR13096:SF8">
    <property type="entry name" value="RIBOSOMAL OXYGENASE 1"/>
    <property type="match status" value="1"/>
</dbReference>
<name>A0A4Y2B0K7_ARAVE</name>
<evidence type="ECO:0000256" key="1">
    <source>
        <dbReference type="ARBA" id="ARBA00004123"/>
    </source>
</evidence>
<evidence type="ECO:0000256" key="11">
    <source>
        <dbReference type="ARBA" id="ARBA00023242"/>
    </source>
</evidence>
<dbReference type="PANTHER" id="PTHR13096">
    <property type="entry name" value="MINA53 MYC INDUCED NUCLEAR ANTIGEN"/>
    <property type="match status" value="1"/>
</dbReference>
<sequence>MASTSSSNPKVSGYSIYTRSRAKREKLNMDFKEVSVGRVDANKIVSRAVSKRQSLKKIRGREEKVVEVKTPGVESPHSDGEQKFEPEKAENTSEKDDVSMCFEPSTSSYIDVIERCGKEAVVELLQWLLKGPTEPEVFFAEKWEKQPFLIQRLNGDYYSGLYSIKEFEKAVNENDLHYDTEIDVVAYVDGERKTLKNDIRVLPSFLWGAFKEGYSIRMRNSQLYTKSLESLCSLLEEYFSSYVDANMYLTPADTQGFPPHYDDTDAFILQIEGKKLWKLYAPSEREMLARHSNPDLSETEIGEPCMEVELHPGDMLYFPRGYIHQAKAAPGIHSLHLNLSVSQLNTWGNFLQHALSNALNEAVEYDIEFRKSIPTDYLDYMGQVHSDTDSKERQDFQKKAFSLIEKAYEYVSLDYAADAHGIVFIHRAVPPFLTSPEKFCSVHWNGACIEDGRALVSQELNFNTKIRLIRKRAFKLVMDVNGTRLYYSLFNTKDRKQKEVDCIEVDPEDVPALIALFKAYPAYIKVKDLPHGNSAQLMACLQPLYDNGFLLTEERVPFDE</sequence>
<evidence type="ECO:0000256" key="12">
    <source>
        <dbReference type="ARBA" id="ARBA00025670"/>
    </source>
</evidence>
<dbReference type="EC" id="1.14.11.27" evidence="14"/>
<dbReference type="Proteomes" id="UP000499080">
    <property type="component" value="Unassembled WGS sequence"/>
</dbReference>
<keyword evidence="9 14" id="KW-0805">Transcription regulation</keyword>
<feature type="domain" description="JmjC" evidence="16">
    <location>
        <begin position="220"/>
        <end position="362"/>
    </location>
</feature>
<dbReference type="FunFam" id="3.90.930.40:FF:000001">
    <property type="entry name" value="ribosomal oxygenase 1 isoform X1"/>
    <property type="match status" value="1"/>
</dbReference>
<dbReference type="Pfam" id="PF08007">
    <property type="entry name" value="JmjC_2"/>
    <property type="match status" value="1"/>
</dbReference>
<dbReference type="Pfam" id="PF21233">
    <property type="entry name" value="WHD_RIOX1"/>
    <property type="match status" value="1"/>
</dbReference>
<comment type="function">
    <text evidence="12">Oxygenase that can act as both a histone lysine demethylase and a ribosomal histidine hydroxylase. Specifically demethylates 'Lys-4' (H3K4me) and 'Lys-36' (H3K36me) of histone H3, thereby playing a central role in histone code.</text>
</comment>
<keyword evidence="3" id="KW-0678">Repressor</keyword>
<dbReference type="Gene3D" id="2.60.120.650">
    <property type="entry name" value="Cupin"/>
    <property type="match status" value="1"/>
</dbReference>
<dbReference type="EMBL" id="BGPR01000045">
    <property type="protein sequence ID" value="GBL85882.1"/>
    <property type="molecule type" value="Genomic_DNA"/>
</dbReference>
<evidence type="ECO:0000256" key="14">
    <source>
        <dbReference type="RuleBase" id="RU366061"/>
    </source>
</evidence>
<evidence type="ECO:0000256" key="7">
    <source>
        <dbReference type="ARBA" id="ARBA00023002"/>
    </source>
</evidence>
<keyword evidence="10 14" id="KW-0804">Transcription</keyword>
<dbReference type="SMART" id="SM00558">
    <property type="entry name" value="JmjC"/>
    <property type="match status" value="1"/>
</dbReference>
<keyword evidence="8 14" id="KW-0408">Iron</keyword>
<reference evidence="17 18" key="1">
    <citation type="journal article" date="2019" name="Sci. Rep.">
        <title>Orb-weaving spider Araneus ventricosus genome elucidates the spidroin gene catalogue.</title>
        <authorList>
            <person name="Kono N."/>
            <person name="Nakamura H."/>
            <person name="Ohtoshi R."/>
            <person name="Moran D.A.P."/>
            <person name="Shinohara A."/>
            <person name="Yoshida Y."/>
            <person name="Fujiwara M."/>
            <person name="Mori M."/>
            <person name="Tomita M."/>
            <person name="Arakawa K."/>
        </authorList>
    </citation>
    <scope>NUCLEOTIDE SEQUENCE [LARGE SCALE GENOMIC DNA]</scope>
</reference>
<keyword evidence="11 14" id="KW-0539">Nucleus</keyword>
<evidence type="ECO:0000256" key="6">
    <source>
        <dbReference type="ARBA" id="ARBA00022964"/>
    </source>
</evidence>
<dbReference type="GO" id="GO:0032453">
    <property type="term" value="F:histone H3K4 demethylase activity"/>
    <property type="evidence" value="ECO:0007669"/>
    <property type="project" value="TreeGrafter"/>
</dbReference>
<dbReference type="InterPro" id="IPR049043">
    <property type="entry name" value="WHD_RIOX1"/>
</dbReference>
<keyword evidence="7 14" id="KW-0560">Oxidoreductase</keyword>
<evidence type="ECO:0000256" key="5">
    <source>
        <dbReference type="ARBA" id="ARBA00022853"/>
    </source>
</evidence>
<evidence type="ECO:0000256" key="4">
    <source>
        <dbReference type="ARBA" id="ARBA00022723"/>
    </source>
</evidence>
<comment type="similarity">
    <text evidence="2">Belongs to the ROX family. NO66 subfamily.</text>
</comment>
<keyword evidence="4 14" id="KW-0479">Metal-binding</keyword>
<comment type="catalytic activity">
    <reaction evidence="13 14">
        <text>N(6),N(6)-dimethyl-L-lysyl(36)-[histone H3] + 2 2-oxoglutarate + 2 O2 = L-lysyl(36)-[histone H3] + 2 formaldehyde + 2 succinate + 2 CO2</text>
        <dbReference type="Rhea" id="RHEA:42032"/>
        <dbReference type="Rhea" id="RHEA-COMP:9785"/>
        <dbReference type="Rhea" id="RHEA-COMP:9787"/>
        <dbReference type="ChEBI" id="CHEBI:15379"/>
        <dbReference type="ChEBI" id="CHEBI:16526"/>
        <dbReference type="ChEBI" id="CHEBI:16810"/>
        <dbReference type="ChEBI" id="CHEBI:16842"/>
        <dbReference type="ChEBI" id="CHEBI:29969"/>
        <dbReference type="ChEBI" id="CHEBI:30031"/>
        <dbReference type="ChEBI" id="CHEBI:61976"/>
        <dbReference type="EC" id="1.14.11.27"/>
    </reaction>
</comment>
<gene>
    <name evidence="17" type="primary">Riox1</name>
    <name evidence="17" type="ORF">AVEN_63201_1</name>
</gene>
<dbReference type="PROSITE" id="PS51184">
    <property type="entry name" value="JMJC"/>
    <property type="match status" value="1"/>
</dbReference>
<evidence type="ECO:0000313" key="18">
    <source>
        <dbReference type="Proteomes" id="UP000499080"/>
    </source>
</evidence>
<evidence type="ECO:0000256" key="9">
    <source>
        <dbReference type="ARBA" id="ARBA00023015"/>
    </source>
</evidence>
<organism evidence="17 18">
    <name type="scientific">Araneus ventricosus</name>
    <name type="common">Orbweaver spider</name>
    <name type="synonym">Epeira ventricosa</name>
    <dbReference type="NCBI Taxonomy" id="182803"/>
    <lineage>
        <taxon>Eukaryota</taxon>
        <taxon>Metazoa</taxon>
        <taxon>Ecdysozoa</taxon>
        <taxon>Arthropoda</taxon>
        <taxon>Chelicerata</taxon>
        <taxon>Arachnida</taxon>
        <taxon>Araneae</taxon>
        <taxon>Araneomorphae</taxon>
        <taxon>Entelegynae</taxon>
        <taxon>Araneoidea</taxon>
        <taxon>Araneidae</taxon>
        <taxon>Araneus</taxon>
    </lineage>
</organism>
<dbReference type="GO" id="GO:0005730">
    <property type="term" value="C:nucleolus"/>
    <property type="evidence" value="ECO:0007669"/>
    <property type="project" value="TreeGrafter"/>
</dbReference>
<dbReference type="Gene3D" id="1.10.10.1500">
    <property type="entry name" value="JmjC domain-containing ribosomal oxygenase (ROX), dimer domain"/>
    <property type="match status" value="1"/>
</dbReference>
<dbReference type="AlphaFoldDB" id="A0A4Y2B0K7"/>
<dbReference type="InterPro" id="IPR039994">
    <property type="entry name" value="NO66-like"/>
</dbReference>
<protein>
    <recommendedName>
        <fullName evidence="14">Bifunctional lysine-specific demethylase and histidyl-hydroxylase</fullName>
        <ecNumber evidence="14">1.14.11.27</ecNumber>
    </recommendedName>
</protein>
<accession>A0A4Y2B0K7</accession>
<feature type="region of interest" description="Disordered" evidence="15">
    <location>
        <begin position="66"/>
        <end position="98"/>
    </location>
</feature>
<evidence type="ECO:0000256" key="3">
    <source>
        <dbReference type="ARBA" id="ARBA00022491"/>
    </source>
</evidence>
<comment type="caution">
    <text evidence="17">The sequence shown here is derived from an EMBL/GenBank/DDBJ whole genome shotgun (WGS) entry which is preliminary data.</text>
</comment>
<keyword evidence="18" id="KW-1185">Reference proteome</keyword>
<comment type="cofactor">
    <cofactor evidence="14">
        <name>Fe(2+)</name>
        <dbReference type="ChEBI" id="CHEBI:29033"/>
    </cofactor>
    <text evidence="14">Binds 1 Fe(2+) ion per subunit.</text>
</comment>
<evidence type="ECO:0000259" key="16">
    <source>
        <dbReference type="PROSITE" id="PS51184"/>
    </source>
</evidence>
<dbReference type="Gene3D" id="3.90.930.40">
    <property type="match status" value="1"/>
</dbReference>
<keyword evidence="6 14" id="KW-0223">Dioxygenase</keyword>
<evidence type="ECO:0000256" key="2">
    <source>
        <dbReference type="ARBA" id="ARBA00010309"/>
    </source>
</evidence>
<dbReference type="GO" id="GO:0005506">
    <property type="term" value="F:iron ion binding"/>
    <property type="evidence" value="ECO:0007669"/>
    <property type="project" value="UniProtKB-UniRule"/>
</dbReference>
<keyword evidence="5" id="KW-0156">Chromatin regulator</keyword>
<proteinExistence type="inferred from homology"/>